<comment type="caution">
    <text evidence="1">The sequence shown here is derived from an EMBL/GenBank/DDBJ whole genome shotgun (WGS) entry which is preliminary data.</text>
</comment>
<evidence type="ECO:0000313" key="2">
    <source>
        <dbReference type="Proteomes" id="UP000596742"/>
    </source>
</evidence>
<dbReference type="Gene3D" id="2.60.120.260">
    <property type="entry name" value="Galactose-binding domain-like"/>
    <property type="match status" value="2"/>
</dbReference>
<dbReference type="SUPFAM" id="SSF49785">
    <property type="entry name" value="Galactose-binding domain-like"/>
    <property type="match status" value="1"/>
</dbReference>
<name>A0A8B6FTN1_MYTGA</name>
<proteinExistence type="predicted"/>
<evidence type="ECO:0000313" key="1">
    <source>
        <dbReference type="EMBL" id="VDI55259.1"/>
    </source>
</evidence>
<protein>
    <recommendedName>
        <fullName evidence="3">Fucolectin tachylectin-4 pentraxin-1 domain-containing protein</fullName>
    </recommendedName>
</protein>
<gene>
    <name evidence="1" type="ORF">MGAL_10B048491</name>
</gene>
<reference evidence="1" key="1">
    <citation type="submission" date="2018-11" db="EMBL/GenBank/DDBJ databases">
        <authorList>
            <person name="Alioto T."/>
            <person name="Alioto T."/>
        </authorList>
    </citation>
    <scope>NUCLEOTIDE SEQUENCE</scope>
</reference>
<evidence type="ECO:0008006" key="3">
    <source>
        <dbReference type="Google" id="ProtNLM"/>
    </source>
</evidence>
<accession>A0A8B6FTN1</accession>
<sequence>MLLFTENLTPFGTASLSSTLDIWKTQAIKAIQPPISNTWTNRNTIYCTHTDGYRDTNPLPAWWMFEFSFESAYITEIQIYYREGLAIRMDGFKLYVTNTSTIPPVGYLCYEDGPGLPNITQTIPCYQLGKYVIYYDDKGSTEVSRETTRFYGPLVELCYVAINGCQKSFWGSDCEQLCPENCIERNCYPQNGSCVWGCNAKFCLNDICDKDKTVCTIGCKNRRTGIYCNNYNIAYDSLVWQDPSGSQPADLAIDGDITTCSKTEGSSVKFQVDLKEKSIVTGLFIILGGTTKEGHHTIYTSNDSNTWESGTVLYNGTILPTEIHFDAVFRFLIYVPPVQNPTIELELCEIGIIGECILINSIILKDMKLLYIKD</sequence>
<organism evidence="1 2">
    <name type="scientific">Mytilus galloprovincialis</name>
    <name type="common">Mediterranean mussel</name>
    <dbReference type="NCBI Taxonomy" id="29158"/>
    <lineage>
        <taxon>Eukaryota</taxon>
        <taxon>Metazoa</taxon>
        <taxon>Spiralia</taxon>
        <taxon>Lophotrochozoa</taxon>
        <taxon>Mollusca</taxon>
        <taxon>Bivalvia</taxon>
        <taxon>Autobranchia</taxon>
        <taxon>Pteriomorphia</taxon>
        <taxon>Mytilida</taxon>
        <taxon>Mytiloidea</taxon>
        <taxon>Mytilidae</taxon>
        <taxon>Mytilinae</taxon>
        <taxon>Mytilus</taxon>
    </lineage>
</organism>
<dbReference type="AlphaFoldDB" id="A0A8B6FTN1"/>
<dbReference type="Proteomes" id="UP000596742">
    <property type="component" value="Unassembled WGS sequence"/>
</dbReference>
<dbReference type="EMBL" id="UYJE01007475">
    <property type="protein sequence ID" value="VDI55259.1"/>
    <property type="molecule type" value="Genomic_DNA"/>
</dbReference>
<keyword evidence="2" id="KW-1185">Reference proteome</keyword>
<dbReference type="OrthoDB" id="6158807at2759"/>
<dbReference type="InterPro" id="IPR008979">
    <property type="entry name" value="Galactose-bd-like_sf"/>
</dbReference>